<dbReference type="RefSeq" id="WP_142703239.1">
    <property type="nucleotide sequence ID" value="NZ_VIRS01000003.1"/>
</dbReference>
<dbReference type="InterPro" id="IPR029068">
    <property type="entry name" value="Glyas_Bleomycin-R_OHBP_Dase"/>
</dbReference>
<dbReference type="AlphaFoldDB" id="A0A545AWX6"/>
<dbReference type="EMBL" id="VIRS01000003">
    <property type="protein sequence ID" value="TQS45832.1"/>
    <property type="molecule type" value="Genomic_DNA"/>
</dbReference>
<dbReference type="InterPro" id="IPR004360">
    <property type="entry name" value="Glyas_Fos-R_dOase_dom"/>
</dbReference>
<dbReference type="PROSITE" id="PS51819">
    <property type="entry name" value="VOC"/>
    <property type="match status" value="1"/>
</dbReference>
<dbReference type="Gene3D" id="3.10.180.10">
    <property type="entry name" value="2,3-Dihydroxybiphenyl 1,2-Dioxygenase, domain 1"/>
    <property type="match status" value="1"/>
</dbReference>
<evidence type="ECO:0000313" key="3">
    <source>
        <dbReference type="Proteomes" id="UP000317982"/>
    </source>
</evidence>
<dbReference type="SUPFAM" id="SSF54593">
    <property type="entry name" value="Glyoxalase/Bleomycin resistance protein/Dihydroxybiphenyl dioxygenase"/>
    <property type="match status" value="1"/>
</dbReference>
<dbReference type="InParanoid" id="A0A545AWX6"/>
<protein>
    <submittedName>
        <fullName evidence="2">VOC family protein</fullName>
    </submittedName>
</protein>
<evidence type="ECO:0000259" key="1">
    <source>
        <dbReference type="PROSITE" id="PS51819"/>
    </source>
</evidence>
<reference evidence="2 3" key="1">
    <citation type="submission" date="2019-07" db="EMBL/GenBank/DDBJ databases">
        <title>Cryptosporangium phraense sp. nov., isolated from plant litter.</title>
        <authorList>
            <person name="Suriyachadkun C."/>
        </authorList>
    </citation>
    <scope>NUCLEOTIDE SEQUENCE [LARGE SCALE GENOMIC DNA]</scope>
    <source>
        <strain evidence="2 3">A-T 5661</strain>
    </source>
</reference>
<dbReference type="Proteomes" id="UP000317982">
    <property type="component" value="Unassembled WGS sequence"/>
</dbReference>
<feature type="domain" description="VOC" evidence="1">
    <location>
        <begin position="4"/>
        <end position="126"/>
    </location>
</feature>
<gene>
    <name evidence="2" type="ORF">FL583_04745</name>
</gene>
<dbReference type="Pfam" id="PF00903">
    <property type="entry name" value="Glyoxalase"/>
    <property type="match status" value="1"/>
</dbReference>
<dbReference type="InterPro" id="IPR037523">
    <property type="entry name" value="VOC_core"/>
</dbReference>
<sequence>MDGSLEVVILPVRDVDASKRFYASQLGFAVDLDMGEGENRFVQLTAAGSGCSVQLKPGDDTGGRPALVFVVADVDVARAELAGAGVAVSPVQHFEGADRVDGRGGPWNSFVFFDDPDGYSWTIQERPAD</sequence>
<dbReference type="OrthoDB" id="485032at2"/>
<organism evidence="2 3">
    <name type="scientific">Cryptosporangium phraense</name>
    <dbReference type="NCBI Taxonomy" id="2593070"/>
    <lineage>
        <taxon>Bacteria</taxon>
        <taxon>Bacillati</taxon>
        <taxon>Actinomycetota</taxon>
        <taxon>Actinomycetes</taxon>
        <taxon>Cryptosporangiales</taxon>
        <taxon>Cryptosporangiaceae</taxon>
        <taxon>Cryptosporangium</taxon>
    </lineage>
</organism>
<proteinExistence type="predicted"/>
<comment type="caution">
    <text evidence="2">The sequence shown here is derived from an EMBL/GenBank/DDBJ whole genome shotgun (WGS) entry which is preliminary data.</text>
</comment>
<name>A0A545AWX6_9ACTN</name>
<evidence type="ECO:0000313" key="2">
    <source>
        <dbReference type="EMBL" id="TQS45832.1"/>
    </source>
</evidence>
<keyword evidence="3" id="KW-1185">Reference proteome</keyword>
<accession>A0A545AWX6</accession>